<reference evidence="2" key="1">
    <citation type="submission" date="2023-03" db="EMBL/GenBank/DDBJ databases">
        <title>Massive genome expansion in bonnet fungi (Mycena s.s.) driven by repeated elements and novel gene families across ecological guilds.</title>
        <authorList>
            <consortium name="Lawrence Berkeley National Laboratory"/>
            <person name="Harder C.B."/>
            <person name="Miyauchi S."/>
            <person name="Viragh M."/>
            <person name="Kuo A."/>
            <person name="Thoen E."/>
            <person name="Andreopoulos B."/>
            <person name="Lu D."/>
            <person name="Skrede I."/>
            <person name="Drula E."/>
            <person name="Henrissat B."/>
            <person name="Morin E."/>
            <person name="Kohler A."/>
            <person name="Barry K."/>
            <person name="LaButti K."/>
            <person name="Morin E."/>
            <person name="Salamov A."/>
            <person name="Lipzen A."/>
            <person name="Mereny Z."/>
            <person name="Hegedus B."/>
            <person name="Baldrian P."/>
            <person name="Stursova M."/>
            <person name="Weitz H."/>
            <person name="Taylor A."/>
            <person name="Grigoriev I.V."/>
            <person name="Nagy L.G."/>
            <person name="Martin F."/>
            <person name="Kauserud H."/>
        </authorList>
    </citation>
    <scope>NUCLEOTIDE SEQUENCE</scope>
    <source>
        <strain evidence="2">CBHHK002</strain>
    </source>
</reference>
<dbReference type="AlphaFoldDB" id="A0AAD7AC74"/>
<keyword evidence="3" id="KW-1185">Reference proteome</keyword>
<comment type="caution">
    <text evidence="2">The sequence shown here is derived from an EMBL/GenBank/DDBJ whole genome shotgun (WGS) entry which is preliminary data.</text>
</comment>
<dbReference type="EMBL" id="JARIHO010000009">
    <property type="protein sequence ID" value="KAJ7355176.1"/>
    <property type="molecule type" value="Genomic_DNA"/>
</dbReference>
<evidence type="ECO:0000313" key="3">
    <source>
        <dbReference type="Proteomes" id="UP001218218"/>
    </source>
</evidence>
<name>A0AAD7AC74_9AGAR</name>
<proteinExistence type="predicted"/>
<evidence type="ECO:0000313" key="2">
    <source>
        <dbReference type="EMBL" id="KAJ7355176.1"/>
    </source>
</evidence>
<organism evidence="2 3">
    <name type="scientific">Mycena albidolilacea</name>
    <dbReference type="NCBI Taxonomy" id="1033008"/>
    <lineage>
        <taxon>Eukaryota</taxon>
        <taxon>Fungi</taxon>
        <taxon>Dikarya</taxon>
        <taxon>Basidiomycota</taxon>
        <taxon>Agaricomycotina</taxon>
        <taxon>Agaricomycetes</taxon>
        <taxon>Agaricomycetidae</taxon>
        <taxon>Agaricales</taxon>
        <taxon>Marasmiineae</taxon>
        <taxon>Mycenaceae</taxon>
        <taxon>Mycena</taxon>
    </lineage>
</organism>
<protein>
    <submittedName>
        <fullName evidence="2">Uncharacterized protein</fullName>
    </submittedName>
</protein>
<feature type="region of interest" description="Disordered" evidence="1">
    <location>
        <begin position="81"/>
        <end position="103"/>
    </location>
</feature>
<gene>
    <name evidence="2" type="ORF">DFH08DRAFT_803223</name>
</gene>
<evidence type="ECO:0000256" key="1">
    <source>
        <dbReference type="SAM" id="MobiDB-lite"/>
    </source>
</evidence>
<sequence length="129" mass="14108">MAHWIMKLVGQPNVKNLEHGIRTGVPILKADQKGQPESWVPTKKLDGKLTGKLDQEAGWKAVQKPNRKATQTAGWKAIPKTHCKSQPEKPTGKLGGEPAGKLAGKEANRPIYWLPKTKVGPNMDRLCSG</sequence>
<dbReference type="Proteomes" id="UP001218218">
    <property type="component" value="Unassembled WGS sequence"/>
</dbReference>
<accession>A0AAD7AC74</accession>